<dbReference type="GO" id="GO:0071944">
    <property type="term" value="C:cell periphery"/>
    <property type="evidence" value="ECO:0007669"/>
    <property type="project" value="UniProtKB-ARBA"/>
</dbReference>
<sequence length="368" mass="40100">MSATSPPNLITSRAILTASTPTTTYAACTWEGHCLGAACSVNDECDNDWICVNKVCSPCCDDSAETGITSTALSATTAPAPSTTTTDRPFKLTTGSAIGIGGGIVGAIALLVGIGFWVWHRRRRRLGTGLWDTSASNQPTLPRVDIAESFASDQKLLASGGSRGDSRGELEAPINPTELYSVELVELDGEGVRKEQSYSTDIRQKPITAPEQVVARQRSPQYQFEEYGMSQEDSTLRPILHSPAPELSPSSTYVGSGSQSPYTRQEPIEEDATLLSTGSPYLSQAEPHPRAQQRHYYSEEQATLSNYDGLNAYVSPAYPTSGYQPHRGPDMVNDVSPFTPRNGSDSAYTFYRWPDDEDDQDSYRYRPR</sequence>
<keyword evidence="8" id="KW-1185">Reference proteome</keyword>
<comment type="caution">
    <text evidence="7">The sequence shown here is derived from an EMBL/GenBank/DDBJ whole genome shotgun (WGS) entry which is preliminary data.</text>
</comment>
<evidence type="ECO:0000313" key="7">
    <source>
        <dbReference type="EMBL" id="KAF2259797.1"/>
    </source>
</evidence>
<evidence type="ECO:0000256" key="1">
    <source>
        <dbReference type="ARBA" id="ARBA00004167"/>
    </source>
</evidence>
<dbReference type="OrthoDB" id="5244543at2759"/>
<organism evidence="7 8">
    <name type="scientific">Lojkania enalia</name>
    <dbReference type="NCBI Taxonomy" id="147567"/>
    <lineage>
        <taxon>Eukaryota</taxon>
        <taxon>Fungi</taxon>
        <taxon>Dikarya</taxon>
        <taxon>Ascomycota</taxon>
        <taxon>Pezizomycotina</taxon>
        <taxon>Dothideomycetes</taxon>
        <taxon>Pleosporomycetidae</taxon>
        <taxon>Pleosporales</taxon>
        <taxon>Pleosporales incertae sedis</taxon>
        <taxon>Lojkania</taxon>
    </lineage>
</organism>
<feature type="region of interest" description="Disordered" evidence="5">
    <location>
        <begin position="318"/>
        <end position="368"/>
    </location>
</feature>
<dbReference type="Proteomes" id="UP000800093">
    <property type="component" value="Unassembled WGS sequence"/>
</dbReference>
<proteinExistence type="predicted"/>
<dbReference type="EMBL" id="ML986698">
    <property type="protein sequence ID" value="KAF2259797.1"/>
    <property type="molecule type" value="Genomic_DNA"/>
</dbReference>
<dbReference type="AlphaFoldDB" id="A0A9P4MYZ4"/>
<evidence type="ECO:0000256" key="5">
    <source>
        <dbReference type="SAM" id="MobiDB-lite"/>
    </source>
</evidence>
<keyword evidence="4 6" id="KW-0472">Membrane</keyword>
<accession>A0A9P4MYZ4</accession>
<name>A0A9P4MYZ4_9PLEO</name>
<comment type="subcellular location">
    <subcellularLocation>
        <location evidence="1">Membrane</location>
        <topology evidence="1">Single-pass membrane protein</topology>
    </subcellularLocation>
</comment>
<gene>
    <name evidence="7" type="ORF">CC78DRAFT_585562</name>
</gene>
<dbReference type="GO" id="GO:0016020">
    <property type="term" value="C:membrane"/>
    <property type="evidence" value="ECO:0007669"/>
    <property type="project" value="UniProtKB-SubCell"/>
</dbReference>
<keyword evidence="2 6" id="KW-0812">Transmembrane</keyword>
<evidence type="ECO:0000256" key="4">
    <source>
        <dbReference type="ARBA" id="ARBA00023136"/>
    </source>
</evidence>
<protein>
    <submittedName>
        <fullName evidence="7">Uncharacterized protein</fullName>
    </submittedName>
</protein>
<evidence type="ECO:0000256" key="2">
    <source>
        <dbReference type="ARBA" id="ARBA00022692"/>
    </source>
</evidence>
<evidence type="ECO:0000256" key="6">
    <source>
        <dbReference type="SAM" id="Phobius"/>
    </source>
</evidence>
<dbReference type="InterPro" id="IPR051694">
    <property type="entry name" value="Immunoregulatory_rcpt-like"/>
</dbReference>
<feature type="transmembrane region" description="Helical" evidence="6">
    <location>
        <begin position="97"/>
        <end position="119"/>
    </location>
</feature>
<keyword evidence="3 6" id="KW-1133">Transmembrane helix</keyword>
<feature type="compositionally biased region" description="Polar residues" evidence="5">
    <location>
        <begin position="248"/>
        <end position="263"/>
    </location>
</feature>
<dbReference type="PANTHER" id="PTHR15549:SF6">
    <property type="entry name" value="MID2 DOMAIN-CONTAINING PROTEIN"/>
    <property type="match status" value="1"/>
</dbReference>
<evidence type="ECO:0000313" key="8">
    <source>
        <dbReference type="Proteomes" id="UP000800093"/>
    </source>
</evidence>
<reference evidence="8" key="1">
    <citation type="journal article" date="2020" name="Stud. Mycol.">
        <title>101 Dothideomycetes genomes: A test case for predicting lifestyles and emergence of pathogens.</title>
        <authorList>
            <person name="Haridas S."/>
            <person name="Albert R."/>
            <person name="Binder M."/>
            <person name="Bloem J."/>
            <person name="LaButti K."/>
            <person name="Salamov A."/>
            <person name="Andreopoulos B."/>
            <person name="Baker S."/>
            <person name="Barry K."/>
            <person name="Bills G."/>
            <person name="Bluhm B."/>
            <person name="Cannon C."/>
            <person name="Castanera R."/>
            <person name="Culley D."/>
            <person name="Daum C."/>
            <person name="Ezra D."/>
            <person name="Gonzalez J."/>
            <person name="Henrissat B."/>
            <person name="Kuo A."/>
            <person name="Liang C."/>
            <person name="Lipzen A."/>
            <person name="Lutzoni F."/>
            <person name="Magnuson J."/>
            <person name="Mondo S."/>
            <person name="Nolan M."/>
            <person name="Ohm R."/>
            <person name="Pangilinan J."/>
            <person name="Park H.-J."/>
            <person name="Ramirez L."/>
            <person name="Alfaro M."/>
            <person name="Sun H."/>
            <person name="Tritt A."/>
            <person name="Yoshinaga Y."/>
            <person name="Zwiers L.-H."/>
            <person name="Turgeon B."/>
            <person name="Goodwin S."/>
            <person name="Spatafora J."/>
            <person name="Crous P."/>
            <person name="Grigoriev I."/>
        </authorList>
    </citation>
    <scope>NUCLEOTIDE SEQUENCE [LARGE SCALE GENOMIC DNA]</scope>
    <source>
        <strain evidence="8">CBS 304.66</strain>
    </source>
</reference>
<evidence type="ECO:0000256" key="3">
    <source>
        <dbReference type="ARBA" id="ARBA00022989"/>
    </source>
</evidence>
<dbReference type="PANTHER" id="PTHR15549">
    <property type="entry name" value="PAIRED IMMUNOGLOBULIN-LIKE TYPE 2 RECEPTOR"/>
    <property type="match status" value="1"/>
</dbReference>
<feature type="region of interest" description="Disordered" evidence="5">
    <location>
        <begin position="241"/>
        <end position="263"/>
    </location>
</feature>